<dbReference type="SUPFAM" id="SSF109709">
    <property type="entry name" value="KorB DNA-binding domain-like"/>
    <property type="match status" value="1"/>
</dbReference>
<dbReference type="KEGG" id="cnan:A2G96_09980"/>
<gene>
    <name evidence="4" type="ORF">A2G96_09980</name>
</gene>
<feature type="compositionally biased region" description="Polar residues" evidence="2">
    <location>
        <begin position="303"/>
        <end position="321"/>
    </location>
</feature>
<dbReference type="AlphaFoldDB" id="A0A142JIY3"/>
<keyword evidence="5" id="KW-1185">Reference proteome</keyword>
<dbReference type="SMART" id="SM00470">
    <property type="entry name" value="ParB"/>
    <property type="match status" value="1"/>
</dbReference>
<evidence type="ECO:0000313" key="5">
    <source>
        <dbReference type="Proteomes" id="UP000075238"/>
    </source>
</evidence>
<dbReference type="STRING" id="1796606.A2G96_09980"/>
<evidence type="ECO:0000256" key="1">
    <source>
        <dbReference type="ARBA" id="ARBA00006295"/>
    </source>
</evidence>
<dbReference type="NCBIfam" id="TIGR00180">
    <property type="entry name" value="parB_part"/>
    <property type="match status" value="1"/>
</dbReference>
<dbReference type="PANTHER" id="PTHR33375:SF1">
    <property type="entry name" value="CHROMOSOME-PARTITIONING PROTEIN PARB-RELATED"/>
    <property type="match status" value="1"/>
</dbReference>
<reference evidence="4 5" key="1">
    <citation type="submission" date="2016-03" db="EMBL/GenBank/DDBJ databases">
        <title>Complete genome sequence of a novel chlorpyrifos degrading bacterium, Cupriavidus nantongensis sp. X1.</title>
        <authorList>
            <person name="Fang L."/>
        </authorList>
    </citation>
    <scope>NUCLEOTIDE SEQUENCE [LARGE SCALE GENOMIC DNA]</scope>
    <source>
        <strain evidence="4 5">X1</strain>
    </source>
</reference>
<dbReference type="InterPro" id="IPR013741">
    <property type="entry name" value="KorB_domain"/>
</dbReference>
<feature type="domain" description="ParB-like N-terminal" evidence="3">
    <location>
        <begin position="27"/>
        <end position="129"/>
    </location>
</feature>
<feature type="region of interest" description="Disordered" evidence="2">
    <location>
        <begin position="1"/>
        <end position="56"/>
    </location>
</feature>
<evidence type="ECO:0000256" key="2">
    <source>
        <dbReference type="SAM" id="MobiDB-lite"/>
    </source>
</evidence>
<dbReference type="Proteomes" id="UP000075238">
    <property type="component" value="Chromosome 1"/>
</dbReference>
<evidence type="ECO:0000259" key="3">
    <source>
        <dbReference type="SMART" id="SM00470"/>
    </source>
</evidence>
<feature type="region of interest" description="Disordered" evidence="2">
    <location>
        <begin position="300"/>
        <end position="323"/>
    </location>
</feature>
<dbReference type="Gene3D" id="3.90.1530.30">
    <property type="match status" value="1"/>
</dbReference>
<feature type="region of interest" description="Disordered" evidence="2">
    <location>
        <begin position="242"/>
        <end position="287"/>
    </location>
</feature>
<dbReference type="SUPFAM" id="SSF110849">
    <property type="entry name" value="ParB/Sulfiredoxin"/>
    <property type="match status" value="1"/>
</dbReference>
<name>A0A142JIY3_9BURK</name>
<comment type="similarity">
    <text evidence="1">Belongs to the ParB family.</text>
</comment>
<dbReference type="GO" id="GO:0005694">
    <property type="term" value="C:chromosome"/>
    <property type="evidence" value="ECO:0007669"/>
    <property type="project" value="TreeGrafter"/>
</dbReference>
<evidence type="ECO:0000313" key="4">
    <source>
        <dbReference type="EMBL" id="AMR78045.1"/>
    </source>
</evidence>
<dbReference type="Gene3D" id="1.10.10.730">
    <property type="entry name" value="KorB DNA-binding domain"/>
    <property type="match status" value="1"/>
</dbReference>
<protein>
    <recommendedName>
        <fullName evidence="3">ParB-like N-terminal domain-containing protein</fullName>
    </recommendedName>
</protein>
<dbReference type="Pfam" id="PF02195">
    <property type="entry name" value="ParB_N"/>
    <property type="match status" value="1"/>
</dbReference>
<dbReference type="InterPro" id="IPR042075">
    <property type="entry name" value="KorB_DNA-db"/>
</dbReference>
<dbReference type="GO" id="GO:0003677">
    <property type="term" value="F:DNA binding"/>
    <property type="evidence" value="ECO:0007669"/>
    <property type="project" value="InterPro"/>
</dbReference>
<dbReference type="PANTHER" id="PTHR33375">
    <property type="entry name" value="CHROMOSOME-PARTITIONING PROTEIN PARB-RELATED"/>
    <property type="match status" value="1"/>
</dbReference>
<dbReference type="OrthoDB" id="8702972at2"/>
<dbReference type="RefSeq" id="WP_062798861.1">
    <property type="nucleotide sequence ID" value="NZ_CP014844.1"/>
</dbReference>
<dbReference type="Pfam" id="PF08535">
    <property type="entry name" value="KorB"/>
    <property type="match status" value="1"/>
</dbReference>
<dbReference type="GO" id="GO:0007059">
    <property type="term" value="P:chromosome segregation"/>
    <property type="evidence" value="ECO:0007669"/>
    <property type="project" value="TreeGrafter"/>
</dbReference>
<dbReference type="InterPro" id="IPR003115">
    <property type="entry name" value="ParB_N"/>
</dbReference>
<dbReference type="EMBL" id="CP014844">
    <property type="protein sequence ID" value="AMR78045.1"/>
    <property type="molecule type" value="Genomic_DNA"/>
</dbReference>
<dbReference type="InterPro" id="IPR004437">
    <property type="entry name" value="ParB/RepB/Spo0J"/>
</dbReference>
<proteinExistence type="inferred from homology"/>
<sequence>MITKRSSALEKLSRRAAPVADDEGKAVAIPLDKIRFDPTQPRQAFHHPDGRVAEDDEKDLDELAQSIEEQGLIHPITVESIGDGTYRVVVGERRTRAYLKLGRTTIQAKIRDDLKNPKKRLVYQVAENVNRKDLTDADMAKSIRSLMEGTPEVEPMTQTQIAKALGKSEGWVSRYVKFGDEEQQRLWVQTGIADTVENFYRLSILPMPVQADIQRRVQLPEDDPERLPKPLTRIQIDEFTREAKAAKRAPLAPAASPRNLEEYRAPSQSTEQRPDAPGATVGEKGPTDPVLRAFEEMAEQGRMQGTAQQDSGTQKSSSVSSIGAGYKLPEDARAQILGAASVTLSKSEKAAAQPPVSVRVPVASLQALLQRLEPADKEALAGMQLSINLPGPLAERIANVLTGVVVDASEVPAVVQNELVKLQ</sequence>
<dbReference type="InterPro" id="IPR050336">
    <property type="entry name" value="Chromosome_partition/occlusion"/>
</dbReference>
<accession>A0A142JIY3</accession>
<dbReference type="InterPro" id="IPR036086">
    <property type="entry name" value="ParB/Sulfiredoxin_sf"/>
</dbReference>
<organism evidence="4 5">
    <name type="scientific">Cupriavidus nantongensis</name>
    <dbReference type="NCBI Taxonomy" id="1796606"/>
    <lineage>
        <taxon>Bacteria</taxon>
        <taxon>Pseudomonadati</taxon>
        <taxon>Pseudomonadota</taxon>
        <taxon>Betaproteobacteria</taxon>
        <taxon>Burkholderiales</taxon>
        <taxon>Burkholderiaceae</taxon>
        <taxon>Cupriavidus</taxon>
    </lineage>
</organism>